<dbReference type="InterPro" id="IPR000847">
    <property type="entry name" value="LysR_HTH_N"/>
</dbReference>
<evidence type="ECO:0000313" key="6">
    <source>
        <dbReference type="EMBL" id="PWJ10680.1"/>
    </source>
</evidence>
<dbReference type="GO" id="GO:0003700">
    <property type="term" value="F:DNA-binding transcription factor activity"/>
    <property type="evidence" value="ECO:0007669"/>
    <property type="project" value="InterPro"/>
</dbReference>
<dbReference type="EMBL" id="QGDJ01000022">
    <property type="protein sequence ID" value="PWJ10680.1"/>
    <property type="molecule type" value="Genomic_DNA"/>
</dbReference>
<evidence type="ECO:0000259" key="5">
    <source>
        <dbReference type="PROSITE" id="PS50931"/>
    </source>
</evidence>
<evidence type="ECO:0000313" key="7">
    <source>
        <dbReference type="EMBL" id="SSA51544.1"/>
    </source>
</evidence>
<dbReference type="InterPro" id="IPR058163">
    <property type="entry name" value="LysR-type_TF_proteobact-type"/>
</dbReference>
<dbReference type="SUPFAM" id="SSF46785">
    <property type="entry name" value="Winged helix' DNA-binding domain"/>
    <property type="match status" value="1"/>
</dbReference>
<dbReference type="Proteomes" id="UP000245839">
    <property type="component" value="Unassembled WGS sequence"/>
</dbReference>
<protein>
    <submittedName>
        <fullName evidence="6">LysR family glycine cleavage system transcriptional activator</fullName>
    </submittedName>
    <submittedName>
        <fullName evidence="7">LysR family transcriptional regulator, glycine cleavage system transcriptional activator</fullName>
    </submittedName>
</protein>
<dbReference type="PANTHER" id="PTHR30537">
    <property type="entry name" value="HTH-TYPE TRANSCRIPTIONAL REGULATOR"/>
    <property type="match status" value="1"/>
</dbReference>
<dbReference type="Pfam" id="PF03466">
    <property type="entry name" value="LysR_substrate"/>
    <property type="match status" value="1"/>
</dbReference>
<dbReference type="AlphaFoldDB" id="A0A2Y9B4U0"/>
<reference evidence="6 8" key="2">
    <citation type="submission" date="2018-03" db="EMBL/GenBank/DDBJ databases">
        <title>Genomic Encyclopedia of Archaeal and Bacterial Type Strains, Phase II (KMG-II): from individual species to whole genera.</title>
        <authorList>
            <person name="Goeker M."/>
        </authorList>
    </citation>
    <scope>NUCLEOTIDE SEQUENCE [LARGE SCALE GENOMIC DNA]</scope>
    <source>
        <strain evidence="6 8">DSM 25227</strain>
    </source>
</reference>
<evidence type="ECO:0000313" key="9">
    <source>
        <dbReference type="Proteomes" id="UP000251571"/>
    </source>
</evidence>
<dbReference type="FunFam" id="1.10.10.10:FF:000001">
    <property type="entry name" value="LysR family transcriptional regulator"/>
    <property type="match status" value="1"/>
</dbReference>
<dbReference type="Gene3D" id="1.10.10.10">
    <property type="entry name" value="Winged helix-like DNA-binding domain superfamily/Winged helix DNA-binding domain"/>
    <property type="match status" value="1"/>
</dbReference>
<dbReference type="EMBL" id="UETC01000022">
    <property type="protein sequence ID" value="SSA51544.1"/>
    <property type="molecule type" value="Genomic_DNA"/>
</dbReference>
<keyword evidence="8" id="KW-1185">Reference proteome</keyword>
<dbReference type="PANTHER" id="PTHR30537:SF74">
    <property type="entry name" value="HTH-TYPE TRANSCRIPTIONAL REGULATOR TRPI"/>
    <property type="match status" value="1"/>
</dbReference>
<dbReference type="Proteomes" id="UP000251571">
    <property type="component" value="Unassembled WGS sequence"/>
</dbReference>
<reference evidence="7 9" key="1">
    <citation type="submission" date="2016-10" db="EMBL/GenBank/DDBJ databases">
        <authorList>
            <person name="Cai Z."/>
        </authorList>
    </citation>
    <scope>NUCLEOTIDE SEQUENCE [LARGE SCALE GENOMIC DNA]</scope>
    <source>
        <strain evidence="7 9">DSM 25227</strain>
    </source>
</reference>
<dbReference type="PROSITE" id="PS50931">
    <property type="entry name" value="HTH_LYSR"/>
    <property type="match status" value="1"/>
</dbReference>
<keyword evidence="4" id="KW-0804">Transcription</keyword>
<sequence length="294" mass="31515">MPSTHAKPPLRSLQVFEAAARCGSFTAAGAELGITQSGVSRQVADLEATLGIALFLRNGARLKVTSAGERLAAQLADALYRISNAVAEAGRSEQVVTLSMLPSVAVRWFAPRLGQFLAAHPDVDLRISASRHIVNFDTEGIDVAIRYSPHPAGDVEAIRLATETVQPVCSPEYARTHALETPDDLYRATLLYGDIPEGWSAWFEATGYNSPPPCGPRLGDDGAILQATVDHQGVALGRSLLVSDDIAAGRLVAPFSLALDASYAYWLVTPKDTPKTHAISVVKTWLVDQFGQER</sequence>
<dbReference type="CDD" id="cd08432">
    <property type="entry name" value="PBP2_GcdR_TrpI_HvrB_AmpR_like"/>
    <property type="match status" value="1"/>
</dbReference>
<evidence type="ECO:0000256" key="3">
    <source>
        <dbReference type="ARBA" id="ARBA00023125"/>
    </source>
</evidence>
<evidence type="ECO:0000256" key="2">
    <source>
        <dbReference type="ARBA" id="ARBA00023015"/>
    </source>
</evidence>
<dbReference type="Gene3D" id="3.40.190.10">
    <property type="entry name" value="Periplasmic binding protein-like II"/>
    <property type="match status" value="2"/>
</dbReference>
<keyword evidence="3" id="KW-0238">DNA-binding</keyword>
<dbReference type="RefSeq" id="WP_109566437.1">
    <property type="nucleotide sequence ID" value="NZ_QGDJ01000022.1"/>
</dbReference>
<feature type="domain" description="HTH lysR-type" evidence="5">
    <location>
        <begin position="8"/>
        <end position="65"/>
    </location>
</feature>
<dbReference type="GO" id="GO:0006351">
    <property type="term" value="P:DNA-templated transcription"/>
    <property type="evidence" value="ECO:0007669"/>
    <property type="project" value="TreeGrafter"/>
</dbReference>
<evidence type="ECO:0000256" key="4">
    <source>
        <dbReference type="ARBA" id="ARBA00023163"/>
    </source>
</evidence>
<dbReference type="GO" id="GO:0043565">
    <property type="term" value="F:sequence-specific DNA binding"/>
    <property type="evidence" value="ECO:0007669"/>
    <property type="project" value="TreeGrafter"/>
</dbReference>
<keyword evidence="2" id="KW-0805">Transcription regulation</keyword>
<evidence type="ECO:0000256" key="1">
    <source>
        <dbReference type="ARBA" id="ARBA00009437"/>
    </source>
</evidence>
<dbReference type="OrthoDB" id="7328368at2"/>
<organism evidence="7 9">
    <name type="scientific">Jannaschia seohaensis</name>
    <dbReference type="NCBI Taxonomy" id="475081"/>
    <lineage>
        <taxon>Bacteria</taxon>
        <taxon>Pseudomonadati</taxon>
        <taxon>Pseudomonadota</taxon>
        <taxon>Alphaproteobacteria</taxon>
        <taxon>Rhodobacterales</taxon>
        <taxon>Roseobacteraceae</taxon>
        <taxon>Jannaschia</taxon>
    </lineage>
</organism>
<name>A0A2Y9B4U0_9RHOB</name>
<dbReference type="SUPFAM" id="SSF53850">
    <property type="entry name" value="Periplasmic binding protein-like II"/>
    <property type="match status" value="1"/>
</dbReference>
<gene>
    <name evidence="6" type="ORF">BCF38_1224</name>
    <name evidence="7" type="ORF">SAMN05421539_1224</name>
</gene>
<dbReference type="InterPro" id="IPR036388">
    <property type="entry name" value="WH-like_DNA-bd_sf"/>
</dbReference>
<dbReference type="InterPro" id="IPR005119">
    <property type="entry name" value="LysR_subst-bd"/>
</dbReference>
<dbReference type="PRINTS" id="PR00039">
    <property type="entry name" value="HTHLYSR"/>
</dbReference>
<accession>A0A2Y9B4U0</accession>
<evidence type="ECO:0000313" key="8">
    <source>
        <dbReference type="Proteomes" id="UP000245839"/>
    </source>
</evidence>
<dbReference type="InterPro" id="IPR036390">
    <property type="entry name" value="WH_DNA-bd_sf"/>
</dbReference>
<proteinExistence type="inferred from homology"/>
<comment type="similarity">
    <text evidence="1">Belongs to the LysR transcriptional regulatory family.</text>
</comment>
<dbReference type="Pfam" id="PF00126">
    <property type="entry name" value="HTH_1"/>
    <property type="match status" value="1"/>
</dbReference>